<evidence type="ECO:0000256" key="3">
    <source>
        <dbReference type="ARBA" id="ARBA00022723"/>
    </source>
</evidence>
<dbReference type="InterPro" id="IPR015875">
    <property type="entry name" value="IMP_DH/GMP_Rdtase_CS"/>
</dbReference>
<evidence type="ECO:0000313" key="16">
    <source>
        <dbReference type="Proteomes" id="UP000320585"/>
    </source>
</evidence>
<evidence type="ECO:0000256" key="11">
    <source>
        <dbReference type="PIRSR" id="PIRSR000130-3"/>
    </source>
</evidence>
<dbReference type="SUPFAM" id="SSF51412">
    <property type="entry name" value="Inosine monophosphate dehydrogenase (IMPDH)"/>
    <property type="match status" value="1"/>
</dbReference>
<dbReference type="OrthoDB" id="9805398at2"/>
<name>A0A8D4ZZT1_9FIRM</name>
<feature type="binding site" description="in other chain" evidence="12">
    <location>
        <position position="316"/>
    </location>
    <ligand>
        <name>K(+)</name>
        <dbReference type="ChEBI" id="CHEBI:29103"/>
        <note>ligand shared between two tetrameric partners</note>
    </ligand>
</feature>
<dbReference type="AlphaFoldDB" id="A0A8D4ZZT1"/>
<comment type="catalytic activity">
    <reaction evidence="10">
        <text>IMP + NAD(+) + H2O = XMP + NADH + H(+)</text>
        <dbReference type="Rhea" id="RHEA:11708"/>
        <dbReference type="ChEBI" id="CHEBI:15377"/>
        <dbReference type="ChEBI" id="CHEBI:15378"/>
        <dbReference type="ChEBI" id="CHEBI:57464"/>
        <dbReference type="ChEBI" id="CHEBI:57540"/>
        <dbReference type="ChEBI" id="CHEBI:57945"/>
        <dbReference type="ChEBI" id="CHEBI:58053"/>
        <dbReference type="EC" id="1.1.1.205"/>
    </reaction>
</comment>
<dbReference type="RefSeq" id="WP_108850007.1">
    <property type="nucleotide sequence ID" value="NZ_AP019697.1"/>
</dbReference>
<evidence type="ECO:0000256" key="8">
    <source>
        <dbReference type="ARBA" id="ARBA00023027"/>
    </source>
</evidence>
<dbReference type="PIRSF" id="PIRSF000130">
    <property type="entry name" value="IMPDH"/>
    <property type="match status" value="1"/>
</dbReference>
<dbReference type="GeneID" id="92715560"/>
<dbReference type="PROSITE" id="PS51371">
    <property type="entry name" value="CBS"/>
    <property type="match status" value="2"/>
</dbReference>
<keyword evidence="8 11" id="KW-0520">NAD</keyword>
<keyword evidence="4" id="KW-0332">GMP biosynthesis</keyword>
<dbReference type="GO" id="GO:0003938">
    <property type="term" value="F:IMP dehydrogenase activity"/>
    <property type="evidence" value="ECO:0007669"/>
    <property type="project" value="UniProtKB-EC"/>
</dbReference>
<dbReference type="PANTHER" id="PTHR11911:SF111">
    <property type="entry name" value="INOSINE-5'-MONOPHOSPHATE DEHYDROGENASE"/>
    <property type="match status" value="1"/>
</dbReference>
<keyword evidence="6 12" id="KW-0630">Potassium</keyword>
<reference evidence="16" key="1">
    <citation type="submission" date="2019-05" db="EMBL/GenBank/DDBJ databases">
        <title>Complete genome sequencing of Dialister sp. strain 5BBH33.</title>
        <authorList>
            <person name="Sakamoto M."/>
            <person name="Murakami T."/>
            <person name="Mori H."/>
        </authorList>
    </citation>
    <scope>NUCLEOTIDE SEQUENCE [LARGE SCALE GENOMIC DNA]</scope>
    <source>
        <strain evidence="16">5BBH33</strain>
    </source>
</reference>
<dbReference type="PANTHER" id="PTHR11911">
    <property type="entry name" value="INOSINE-5-MONOPHOSPHATE DEHYDROGENASE RELATED"/>
    <property type="match status" value="1"/>
</dbReference>
<dbReference type="InterPro" id="IPR000644">
    <property type="entry name" value="CBS_dom"/>
</dbReference>
<dbReference type="InterPro" id="IPR001093">
    <property type="entry name" value="IMP_DH_GMPRt"/>
</dbReference>
<feature type="binding site" description="in other chain" evidence="12">
    <location>
        <position position="319"/>
    </location>
    <ligand>
        <name>K(+)</name>
        <dbReference type="ChEBI" id="CHEBI:29103"/>
        <note>ligand shared between two tetrameric partners</note>
    </ligand>
</feature>
<dbReference type="SMART" id="SM01240">
    <property type="entry name" value="IMPDH"/>
    <property type="match status" value="1"/>
</dbReference>
<dbReference type="Pfam" id="PF00571">
    <property type="entry name" value="CBS"/>
    <property type="match status" value="1"/>
</dbReference>
<proteinExistence type="inferred from homology"/>
<dbReference type="Proteomes" id="UP000320585">
    <property type="component" value="Chromosome"/>
</dbReference>
<dbReference type="PROSITE" id="PS00487">
    <property type="entry name" value="IMP_DH_GMP_RED"/>
    <property type="match status" value="1"/>
</dbReference>
<dbReference type="InterPro" id="IPR013785">
    <property type="entry name" value="Aldolase_TIM"/>
</dbReference>
<keyword evidence="16" id="KW-1185">Reference proteome</keyword>
<organism evidence="15 16">
    <name type="scientific">Dialister hominis</name>
    <dbReference type="NCBI Taxonomy" id="2582419"/>
    <lineage>
        <taxon>Bacteria</taxon>
        <taxon>Bacillati</taxon>
        <taxon>Bacillota</taxon>
        <taxon>Negativicutes</taxon>
        <taxon>Veillonellales</taxon>
        <taxon>Veillonellaceae</taxon>
        <taxon>Dialister</taxon>
    </lineage>
</organism>
<feature type="binding site" description="in other chain" evidence="12">
    <location>
        <position position="314"/>
    </location>
    <ligand>
        <name>K(+)</name>
        <dbReference type="ChEBI" id="CHEBI:29103"/>
        <note>ligand shared between two tetrameric partners</note>
    </ligand>
</feature>
<accession>A0A8D4ZZT1</accession>
<feature type="domain" description="CBS" evidence="14">
    <location>
        <begin position="103"/>
        <end position="163"/>
    </location>
</feature>
<evidence type="ECO:0000313" key="15">
    <source>
        <dbReference type="EMBL" id="BBK24398.1"/>
    </source>
</evidence>
<keyword evidence="5" id="KW-0658">Purine biosynthesis</keyword>
<comment type="cofactor">
    <cofactor evidence="1">
        <name>K(+)</name>
        <dbReference type="ChEBI" id="CHEBI:29103"/>
    </cofactor>
</comment>
<feature type="binding site" evidence="11">
    <location>
        <begin position="312"/>
        <end position="314"/>
    </location>
    <ligand>
        <name>NAD(+)</name>
        <dbReference type="ChEBI" id="CHEBI:57540"/>
    </ligand>
</feature>
<dbReference type="EMBL" id="AP019697">
    <property type="protein sequence ID" value="BBK24398.1"/>
    <property type="molecule type" value="Genomic_DNA"/>
</dbReference>
<keyword evidence="7" id="KW-0560">Oxidoreductase</keyword>
<evidence type="ECO:0000256" key="9">
    <source>
        <dbReference type="ARBA" id="ARBA00023122"/>
    </source>
</evidence>
<keyword evidence="9 13" id="KW-0129">CBS domain</keyword>
<dbReference type="CDD" id="cd04601">
    <property type="entry name" value="CBS_pair_IMPDH"/>
    <property type="match status" value="1"/>
</dbReference>
<evidence type="ECO:0000259" key="14">
    <source>
        <dbReference type="PROSITE" id="PS51371"/>
    </source>
</evidence>
<dbReference type="InterPro" id="IPR046342">
    <property type="entry name" value="CBS_dom_sf"/>
</dbReference>
<evidence type="ECO:0000256" key="10">
    <source>
        <dbReference type="ARBA" id="ARBA00048028"/>
    </source>
</evidence>
<protein>
    <submittedName>
        <fullName evidence="15">Inosine 5-monophosphate dehydrogenase</fullName>
    </submittedName>
</protein>
<dbReference type="SUPFAM" id="SSF54631">
    <property type="entry name" value="CBS-domain pair"/>
    <property type="match status" value="1"/>
</dbReference>
<evidence type="ECO:0000256" key="13">
    <source>
        <dbReference type="PROSITE-ProRule" id="PRU00703"/>
    </source>
</evidence>
<dbReference type="KEGG" id="dho:Dia5BBH33_03330"/>
<evidence type="ECO:0000256" key="5">
    <source>
        <dbReference type="ARBA" id="ARBA00022755"/>
    </source>
</evidence>
<comment type="similarity">
    <text evidence="2">Belongs to the IMPDH/GMPR family.</text>
</comment>
<dbReference type="Pfam" id="PF00478">
    <property type="entry name" value="IMPDH"/>
    <property type="match status" value="1"/>
</dbReference>
<evidence type="ECO:0000256" key="7">
    <source>
        <dbReference type="ARBA" id="ARBA00023002"/>
    </source>
</evidence>
<gene>
    <name evidence="15" type="primary">guaB_1</name>
    <name evidence="15" type="ORF">Dia5BBH33_03330</name>
</gene>
<dbReference type="Gene3D" id="3.20.20.70">
    <property type="entry name" value="Aldolase class I"/>
    <property type="match status" value="1"/>
</dbReference>
<dbReference type="FunFam" id="3.20.20.70:FF:000424">
    <property type="entry name" value="Inosine-5'-monophosphate dehydrogenase 2"/>
    <property type="match status" value="1"/>
</dbReference>
<evidence type="ECO:0000256" key="1">
    <source>
        <dbReference type="ARBA" id="ARBA00001958"/>
    </source>
</evidence>
<dbReference type="InterPro" id="IPR005990">
    <property type="entry name" value="IMP_DH"/>
</dbReference>
<dbReference type="GO" id="GO:0006177">
    <property type="term" value="P:GMP biosynthetic process"/>
    <property type="evidence" value="ECO:0007669"/>
    <property type="project" value="UniProtKB-KW"/>
</dbReference>
<evidence type="ECO:0000256" key="4">
    <source>
        <dbReference type="ARBA" id="ARBA00022749"/>
    </source>
</evidence>
<dbReference type="GO" id="GO:0006183">
    <property type="term" value="P:GTP biosynthetic process"/>
    <property type="evidence" value="ECO:0007669"/>
    <property type="project" value="TreeGrafter"/>
</dbReference>
<feature type="binding site" evidence="11">
    <location>
        <begin position="261"/>
        <end position="263"/>
    </location>
    <ligand>
        <name>NAD(+)</name>
        <dbReference type="ChEBI" id="CHEBI:57540"/>
    </ligand>
</feature>
<dbReference type="NCBIfam" id="NF005493">
    <property type="entry name" value="PRK07107.1"/>
    <property type="match status" value="1"/>
</dbReference>
<dbReference type="CDD" id="cd00381">
    <property type="entry name" value="IMPDH"/>
    <property type="match status" value="1"/>
</dbReference>
<keyword evidence="3" id="KW-0479">Metal-binding</keyword>
<feature type="domain" description="CBS" evidence="14">
    <location>
        <begin position="167"/>
        <end position="225"/>
    </location>
</feature>
<evidence type="ECO:0000256" key="6">
    <source>
        <dbReference type="ARBA" id="ARBA00022958"/>
    </source>
</evidence>
<evidence type="ECO:0000256" key="2">
    <source>
        <dbReference type="ARBA" id="ARBA00005502"/>
    </source>
</evidence>
<sequence length="501" mass="54806">MAIYINEPAHTFNEYLLIPGYSGTDCIPANVSIRTPLVKFKKGEEPAITLNIPMVSAIMQSVSGEKMSIELARNGGVSFIYGSQSPEDEAAMVARVKAKKAGFVPSDSNLSPENTLADVLALKAKTGHSTIAITEDGTSSGKMVGIVSSRDYRVSRMDRSEKVKNFMTPVDKLVKAKYGITLSEANDIIWDNKINSLPVLYEDGRLYGFVFRKDYDSHQENPNEMLDSQKRFVVGAGINSRDYEERVPLLLEAGADVLCIDSSEGFSEWQKITLEWIHNTYGEKVKVGAGNVVDRDGFLFLAKAGADFVKVGIGGGSICITRETKGIGRGQATALIEVCQARDEYYKETGIYVPVCSDGGIVYDHHITLALAMGADFVMLGRYFARFDESPTPTRTVGGTVVKEYWGEGSNRARNWARYDLGGEKKLQFEEGVDSYVPYAGPLKDNVEKTCAKIKATMCNCGAITIPELQQKAKLTLVSATSIVEGGAHDVIRKEKDGSDR</sequence>
<evidence type="ECO:0000256" key="12">
    <source>
        <dbReference type="PIRSR" id="PIRSR000130-4"/>
    </source>
</evidence>
<dbReference type="GO" id="GO:0046872">
    <property type="term" value="F:metal ion binding"/>
    <property type="evidence" value="ECO:0007669"/>
    <property type="project" value="UniProtKB-KW"/>
</dbReference>